<evidence type="ECO:0000313" key="2">
    <source>
        <dbReference type="Proteomes" id="UP000199180"/>
    </source>
</evidence>
<sequence>DGGGGHQAVPVCIQELVLAEILGEPKT</sequence>
<name>A0A1I0IPW0_9RHOB</name>
<feature type="non-terminal residue" evidence="1">
    <location>
        <position position="1"/>
    </location>
</feature>
<protein>
    <submittedName>
        <fullName evidence="1">Uncharacterized protein</fullName>
    </submittedName>
</protein>
<gene>
    <name evidence="1" type="ORF">SAMN04489858_11763</name>
</gene>
<keyword evidence="2" id="KW-1185">Reference proteome</keyword>
<proteinExistence type="predicted"/>
<dbReference type="Proteomes" id="UP000199180">
    <property type="component" value="Unassembled WGS sequence"/>
</dbReference>
<accession>A0A1I0IPW0</accession>
<organism evidence="1 2">
    <name type="scientific">Paracoccus homiensis</name>
    <dbReference type="NCBI Taxonomy" id="364199"/>
    <lineage>
        <taxon>Bacteria</taxon>
        <taxon>Pseudomonadati</taxon>
        <taxon>Pseudomonadota</taxon>
        <taxon>Alphaproteobacteria</taxon>
        <taxon>Rhodobacterales</taxon>
        <taxon>Paracoccaceae</taxon>
        <taxon>Paracoccus</taxon>
    </lineage>
</organism>
<evidence type="ECO:0000313" key="1">
    <source>
        <dbReference type="EMBL" id="SET98414.1"/>
    </source>
</evidence>
<dbReference type="EMBL" id="FOHO01000017">
    <property type="protein sequence ID" value="SET98414.1"/>
    <property type="molecule type" value="Genomic_DNA"/>
</dbReference>
<dbReference type="AlphaFoldDB" id="A0A1I0IPW0"/>
<reference evidence="1 2" key="1">
    <citation type="submission" date="2016-10" db="EMBL/GenBank/DDBJ databases">
        <authorList>
            <person name="de Groot N.N."/>
        </authorList>
    </citation>
    <scope>NUCLEOTIDE SEQUENCE [LARGE SCALE GENOMIC DNA]</scope>
    <source>
        <strain evidence="1 2">DSM 17862</strain>
    </source>
</reference>